<dbReference type="RefSeq" id="WP_189701599.1">
    <property type="nucleotide sequence ID" value="NZ_BMTA01000029.1"/>
</dbReference>
<proteinExistence type="predicted"/>
<dbReference type="Proteomes" id="UP000594008">
    <property type="component" value="Chromosome"/>
</dbReference>
<sequence>MRAEASPAARRGAFIAVAVALFCVQFDISALNLAVPVLAVRLVVPERACAASGVQSMSPVILGGAPAGAAAAVTARTPRRGPRTAYDPDLRCGGAVILAGSSVLLAVRHRLVVLGRAPILGASRGERVP</sequence>
<keyword evidence="2" id="KW-1185">Reference proteome</keyword>
<dbReference type="EMBL" id="CP063374">
    <property type="protein sequence ID" value="QOV44897.1"/>
    <property type="molecule type" value="Genomic_DNA"/>
</dbReference>
<organism evidence="1 2">
    <name type="scientific">Streptomyces chromofuscus</name>
    <dbReference type="NCBI Taxonomy" id="42881"/>
    <lineage>
        <taxon>Bacteria</taxon>
        <taxon>Bacillati</taxon>
        <taxon>Actinomycetota</taxon>
        <taxon>Actinomycetes</taxon>
        <taxon>Kitasatosporales</taxon>
        <taxon>Streptomycetaceae</taxon>
        <taxon>Streptomyces</taxon>
    </lineage>
</organism>
<dbReference type="KEGG" id="schf:IPT68_02500"/>
<reference evidence="1 2" key="1">
    <citation type="submission" date="2020-10" db="EMBL/GenBank/DDBJ databases">
        <title>Streptomyces chromofuscus complate genome analysis.</title>
        <authorList>
            <person name="Anwar N."/>
        </authorList>
    </citation>
    <scope>NUCLEOTIDE SEQUENCE [LARGE SCALE GENOMIC DNA]</scope>
    <source>
        <strain evidence="1 2">DSM 40273</strain>
    </source>
</reference>
<accession>A0A7M2T867</accession>
<name>A0A7M2T867_STRCW</name>
<protein>
    <submittedName>
        <fullName evidence="1">Uncharacterized protein</fullName>
    </submittedName>
</protein>
<dbReference type="AlphaFoldDB" id="A0A7M2T867"/>
<evidence type="ECO:0000313" key="2">
    <source>
        <dbReference type="Proteomes" id="UP000594008"/>
    </source>
</evidence>
<evidence type="ECO:0000313" key="1">
    <source>
        <dbReference type="EMBL" id="QOV44897.1"/>
    </source>
</evidence>
<gene>
    <name evidence="1" type="ORF">IPT68_02500</name>
</gene>